<proteinExistence type="inferred from homology"/>
<comment type="caution">
    <text evidence="10">The sequence shown here is derived from an EMBL/GenBank/DDBJ whole genome shotgun (WGS) entry which is preliminary data.</text>
</comment>
<feature type="transmembrane region" description="Helical" evidence="9">
    <location>
        <begin position="179"/>
        <end position="199"/>
    </location>
</feature>
<comment type="subcellular location">
    <subcellularLocation>
        <location evidence="1">Membrane</location>
        <topology evidence="1">Multi-pass membrane protein</topology>
    </subcellularLocation>
</comment>
<feature type="transmembrane region" description="Helical" evidence="9">
    <location>
        <begin position="697"/>
        <end position="722"/>
    </location>
</feature>
<keyword evidence="8 9" id="KW-0472">Membrane</keyword>
<reference evidence="10 11" key="1">
    <citation type="submission" date="2021-08" db="EMBL/GenBank/DDBJ databases">
        <title>Draft Genome Sequence of Phanerochaete sordida strain YK-624.</title>
        <authorList>
            <person name="Mori T."/>
            <person name="Dohra H."/>
            <person name="Suzuki T."/>
            <person name="Kawagishi H."/>
            <person name="Hirai H."/>
        </authorList>
    </citation>
    <scope>NUCLEOTIDE SEQUENCE [LARGE SCALE GENOMIC DNA]</scope>
    <source>
        <strain evidence="10 11">YK-624</strain>
    </source>
</reference>
<keyword evidence="4 9" id="KW-0812">Transmembrane</keyword>
<dbReference type="Proteomes" id="UP000703269">
    <property type="component" value="Unassembled WGS sequence"/>
</dbReference>
<dbReference type="Pfam" id="PF03169">
    <property type="entry name" value="OPT"/>
    <property type="match status" value="1"/>
</dbReference>
<evidence type="ECO:0000256" key="2">
    <source>
        <dbReference type="ARBA" id="ARBA00008807"/>
    </source>
</evidence>
<evidence type="ECO:0000256" key="4">
    <source>
        <dbReference type="ARBA" id="ARBA00022692"/>
    </source>
</evidence>
<dbReference type="EMBL" id="BPQB01000030">
    <property type="protein sequence ID" value="GJE93175.1"/>
    <property type="molecule type" value="Genomic_DNA"/>
</dbReference>
<feature type="transmembrane region" description="Helical" evidence="9">
    <location>
        <begin position="101"/>
        <end position="121"/>
    </location>
</feature>
<keyword evidence="11" id="KW-1185">Reference proteome</keyword>
<evidence type="ECO:0000313" key="11">
    <source>
        <dbReference type="Proteomes" id="UP000703269"/>
    </source>
</evidence>
<dbReference type="GO" id="GO:0015031">
    <property type="term" value="P:protein transport"/>
    <property type="evidence" value="ECO:0007669"/>
    <property type="project" value="UniProtKB-KW"/>
</dbReference>
<evidence type="ECO:0000256" key="9">
    <source>
        <dbReference type="SAM" id="Phobius"/>
    </source>
</evidence>
<dbReference type="AlphaFoldDB" id="A0A9P3LFC9"/>
<feature type="transmembrane region" description="Helical" evidence="9">
    <location>
        <begin position="506"/>
        <end position="526"/>
    </location>
</feature>
<evidence type="ECO:0000256" key="7">
    <source>
        <dbReference type="ARBA" id="ARBA00022989"/>
    </source>
</evidence>
<keyword evidence="7 9" id="KW-1133">Transmembrane helix</keyword>
<feature type="transmembrane region" description="Helical" evidence="9">
    <location>
        <begin position="734"/>
        <end position="757"/>
    </location>
</feature>
<evidence type="ECO:0000256" key="6">
    <source>
        <dbReference type="ARBA" id="ARBA00022927"/>
    </source>
</evidence>
<feature type="transmembrane region" description="Helical" evidence="9">
    <location>
        <begin position="583"/>
        <end position="606"/>
    </location>
</feature>
<evidence type="ECO:0000256" key="8">
    <source>
        <dbReference type="ARBA" id="ARBA00023136"/>
    </source>
</evidence>
<dbReference type="GO" id="GO:0035673">
    <property type="term" value="F:oligopeptide transmembrane transporter activity"/>
    <property type="evidence" value="ECO:0007669"/>
    <property type="project" value="InterPro"/>
</dbReference>
<sequence>MAAIATVPVLDHEKKAPSEDSVIDEKLSVDDNLELAPGHAPLVDLRAAALSDKVGEAYDDVRAIDLGADGKERPIESSLDYAVRLISLEDDPALPIFTFRMWFLALGLSCFGAVLSQIFYFRPQTITVSQLFLQIFAYIIGKFMEEVLPGPGATARIRTRDNAFWRWLNPGPFNIKEHVAITIMASTASDSALAISIFAAQDLYYHVRPNVAVGIFTLIGSQLIGYGLAGIMRVFLVYPTFAVYPQLVPTAQLFDTLHRGKSALLQRRRMRFFWIVCVGIFVWEWIPEYIAPTLTGVSIFCLANQKSAWFTRIFGGAAGNEGLGLFSLCFDWAYVGSGGSSIGSLFTPLSTQLSLYAGCAVCIVSFCVCYARNVWHAQNFPFLTQLLFYENGTEYDQLSILNADYTLNYDKLAAQGLPWYAASQLLYKISRTMYIGAALTHFLLWHGETVYKIVRDSWTKETDDPHYRKMKIYKEVPWYWYAGIFVATVAMALATCYTAHSQLPWWGLFVALIFCTLFIPVVGTLNCTTGYAPSIENLVQIVGGAIIPGKPVANMYFTLYGYNTLSQSLNLLRDLKLGQYTKIPPRVTFAIQTIGTVIGALLNFAIMRTIVSSHRAILLDVQGSNIWSGQQVQSYNSDAIAWGALGKPLYATGTRYGFVPYMLIAGLGFPIPLWLAHRRWPHMGFNHVFTPILVAELGFLSVGINSSVFTSFALAVFSQYYLRRYRATWFRKYNFLLSAALDGGTQIMIFVFTFAVAGGSGKTTPFPTWALNPTGNPDYCKRLTS</sequence>
<dbReference type="NCBIfam" id="TIGR00728">
    <property type="entry name" value="OPT_sfam"/>
    <property type="match status" value="1"/>
</dbReference>
<feature type="transmembrane region" description="Helical" evidence="9">
    <location>
        <begin position="658"/>
        <end position="677"/>
    </location>
</feature>
<gene>
    <name evidence="10" type="ORF">PsYK624_093340</name>
</gene>
<accession>A0A9P3LFC9</accession>
<feature type="transmembrane region" description="Helical" evidence="9">
    <location>
        <begin position="478"/>
        <end position="500"/>
    </location>
</feature>
<dbReference type="InterPro" id="IPR004813">
    <property type="entry name" value="OPT"/>
</dbReference>
<dbReference type="OrthoDB" id="9986677at2759"/>
<evidence type="ECO:0000256" key="3">
    <source>
        <dbReference type="ARBA" id="ARBA00022448"/>
    </source>
</evidence>
<dbReference type="GO" id="GO:0016020">
    <property type="term" value="C:membrane"/>
    <property type="evidence" value="ECO:0007669"/>
    <property type="project" value="UniProtKB-SubCell"/>
</dbReference>
<feature type="transmembrane region" description="Helical" evidence="9">
    <location>
        <begin position="538"/>
        <end position="563"/>
    </location>
</feature>
<dbReference type="PANTHER" id="PTHR22601">
    <property type="entry name" value="ISP4 LIKE PROTEIN"/>
    <property type="match status" value="1"/>
</dbReference>
<keyword evidence="5" id="KW-0571">Peptide transport</keyword>
<keyword evidence="3" id="KW-0813">Transport</keyword>
<feature type="transmembrane region" description="Helical" evidence="9">
    <location>
        <begin position="353"/>
        <end position="371"/>
    </location>
</feature>
<protein>
    <submittedName>
        <fullName evidence="10">OPT oligopeptide transporter</fullName>
    </submittedName>
</protein>
<keyword evidence="6" id="KW-0653">Protein transport</keyword>
<feature type="transmembrane region" description="Helical" evidence="9">
    <location>
        <begin position="269"/>
        <end position="286"/>
    </location>
</feature>
<evidence type="ECO:0000256" key="5">
    <source>
        <dbReference type="ARBA" id="ARBA00022856"/>
    </source>
</evidence>
<organism evidence="10 11">
    <name type="scientific">Phanerochaete sordida</name>
    <dbReference type="NCBI Taxonomy" id="48140"/>
    <lineage>
        <taxon>Eukaryota</taxon>
        <taxon>Fungi</taxon>
        <taxon>Dikarya</taxon>
        <taxon>Basidiomycota</taxon>
        <taxon>Agaricomycotina</taxon>
        <taxon>Agaricomycetes</taxon>
        <taxon>Polyporales</taxon>
        <taxon>Phanerochaetaceae</taxon>
        <taxon>Phanerochaete</taxon>
    </lineage>
</organism>
<name>A0A9P3LFC9_9APHY</name>
<comment type="similarity">
    <text evidence="2">Belongs to the oligopeptide OPT transporter family.</text>
</comment>
<evidence type="ECO:0000313" key="10">
    <source>
        <dbReference type="EMBL" id="GJE93175.1"/>
    </source>
</evidence>
<feature type="transmembrane region" description="Helical" evidence="9">
    <location>
        <begin position="211"/>
        <end position="229"/>
    </location>
</feature>
<evidence type="ECO:0000256" key="1">
    <source>
        <dbReference type="ARBA" id="ARBA00004141"/>
    </source>
</evidence>
<dbReference type="InterPro" id="IPR004648">
    <property type="entry name" value="Oligpept_transpt"/>
</dbReference>